<feature type="domain" description="DUF3447" evidence="1">
    <location>
        <begin position="233"/>
        <end position="308"/>
    </location>
</feature>
<organism evidence="2 3">
    <name type="scientific">Tritrichomonas musculus</name>
    <dbReference type="NCBI Taxonomy" id="1915356"/>
    <lineage>
        <taxon>Eukaryota</taxon>
        <taxon>Metamonada</taxon>
        <taxon>Parabasalia</taxon>
        <taxon>Tritrichomonadida</taxon>
        <taxon>Tritrichomonadidae</taxon>
        <taxon>Tritrichomonas</taxon>
    </lineage>
</organism>
<gene>
    <name evidence="2" type="ORF">M9Y10_019549</name>
</gene>
<protein>
    <recommendedName>
        <fullName evidence="1">DUF3447 domain-containing protein</fullName>
    </recommendedName>
</protein>
<evidence type="ECO:0000259" key="1">
    <source>
        <dbReference type="Pfam" id="PF11929"/>
    </source>
</evidence>
<sequence length="503" mass="59422">MGITNVYMELQKLFIDNKEDLPINEIVTFINQNNLFSNELVSLSTMRLISSIVYCYPALFDQTVHILSLIDKISINLFFISNLISNKGIMNRSLVIYVLLCLSNHIVFGDIKVELNYENLIFINPIYMSKFPNCPRLTNICDFNMIVKMSNEEKIKIRNKLHSSHPIVQSIIDDNVDLLNELISTSNFDVNDKIPKSIFEIHSILESAQPIQYAALLGSINCFKYLLHKTSSIDYKKLMEFGIAGGNSEIIHIIENYVDDFNQKLLDLAILHMRNDLIEYILNNYDLKINCESYFLCIYASNYEALLLLQEFEKYDENKIGINSIKEFISYNCFMCLILSIIGFDYIKSLEIDIVKSSYQGRRFDVLNYINEHKLIDDDSKYILEPYSMVLSHNEEQVINDFQSFKENAMFHSYFEYYFDDYYDYYYLWYGDYDDEWGYRWPGIDDGNGIDNYERTHKKRFTRNKCNRSTVNKKYNKINCSQRLKKKCLKKNMNLDIKEYFDN</sequence>
<dbReference type="PANTHER" id="PTHR24159:SF5">
    <property type="entry name" value="ANK_REP_REGION DOMAIN-CONTAINING PROTEIN"/>
    <property type="match status" value="1"/>
</dbReference>
<dbReference type="EMBL" id="JAPFFF010000028">
    <property type="protein sequence ID" value="KAK8846975.1"/>
    <property type="molecule type" value="Genomic_DNA"/>
</dbReference>
<dbReference type="SUPFAM" id="SSF48403">
    <property type="entry name" value="Ankyrin repeat"/>
    <property type="match status" value="1"/>
</dbReference>
<accession>A0ABR2HGM1</accession>
<dbReference type="Pfam" id="PF11929">
    <property type="entry name" value="DUF3447"/>
    <property type="match status" value="1"/>
</dbReference>
<comment type="caution">
    <text evidence="2">The sequence shown here is derived from an EMBL/GenBank/DDBJ whole genome shotgun (WGS) entry which is preliminary data.</text>
</comment>
<dbReference type="InterPro" id="IPR020683">
    <property type="entry name" value="DUF3447"/>
</dbReference>
<keyword evidence="3" id="KW-1185">Reference proteome</keyword>
<evidence type="ECO:0000313" key="3">
    <source>
        <dbReference type="Proteomes" id="UP001470230"/>
    </source>
</evidence>
<dbReference type="Gene3D" id="1.25.40.20">
    <property type="entry name" value="Ankyrin repeat-containing domain"/>
    <property type="match status" value="1"/>
</dbReference>
<name>A0ABR2HGM1_9EUKA</name>
<dbReference type="PANTHER" id="PTHR24159">
    <property type="match status" value="1"/>
</dbReference>
<reference evidence="2 3" key="1">
    <citation type="submission" date="2024-04" db="EMBL/GenBank/DDBJ databases">
        <title>Tritrichomonas musculus Genome.</title>
        <authorList>
            <person name="Alves-Ferreira E."/>
            <person name="Grigg M."/>
            <person name="Lorenzi H."/>
            <person name="Galac M."/>
        </authorList>
    </citation>
    <scope>NUCLEOTIDE SEQUENCE [LARGE SCALE GENOMIC DNA]</scope>
    <source>
        <strain evidence="2 3">EAF2021</strain>
    </source>
</reference>
<dbReference type="Proteomes" id="UP001470230">
    <property type="component" value="Unassembled WGS sequence"/>
</dbReference>
<dbReference type="InterPro" id="IPR036770">
    <property type="entry name" value="Ankyrin_rpt-contain_sf"/>
</dbReference>
<proteinExistence type="predicted"/>
<evidence type="ECO:0000313" key="2">
    <source>
        <dbReference type="EMBL" id="KAK8846975.1"/>
    </source>
</evidence>